<evidence type="ECO:0000313" key="3">
    <source>
        <dbReference type="Proteomes" id="UP000243127"/>
    </source>
</evidence>
<feature type="transmembrane region" description="Helical" evidence="1">
    <location>
        <begin position="224"/>
        <end position="246"/>
    </location>
</feature>
<name>A9BLC9_HEMAN</name>
<protein>
    <submittedName>
        <fullName evidence="2">Uncharacterized protein</fullName>
    </submittedName>
</protein>
<dbReference type="GeneID" id="5739448"/>
<keyword evidence="1" id="KW-1133">Transmembrane helix</keyword>
<sequence length="590" mass="70600">MSFKNVIEQKIFGETLFLNSIILIKNNFFFLVFSSYIVLAKLFSKIQFSKISDFKIFSGEKKISKIKLNTILETKSKKNSSFIHGLFLFGSKNFEFLFMQTKKKQLFIFSYFRDHSAFFSPKELFLVQGKKNTGISVIDYFKNFFFYSASVNCIQIGQIISFPYLFFRFFKIIKGLNFVIKIKFHSLGIVYSAISKGSFFVLVEKKKKLSHFSIFQIGKLVNNYFFLLSLYTVFSTAEIFIAALSFNKLETFKLSFDQKKKLVSIQLCGSNETITFGNLTSLVWGGIFSKVLFTGDSSGKISIWNELLIPLLEIKNFNHSIKDLKILSDFSSFIVIIKKEKFSYKEIKKKKIFKNIPKTTIKLYAFKKKKNFANTKVMVNLLNSRNGISWIKNFMKIENWKRKKLNELKILSKIGELILIFSYFNKKFSYYGRYFLLFYFQHIMKIYFSKFLKFFNSSYFFRGKFFFFRFFILSKIRNLSLKEIKYEQQNIIGWKKNFFFFTCNTCKRISKCFFPNSWSEILCTFRHLQKNKYMGWEKEKKFYKKRKIYNLWDFEERKIFFPYNFKFIPVLDLKNKSIQKEFSLFSKFKR</sequence>
<geneLocation type="nucleomorph" evidence="2"/>
<feature type="transmembrane region" description="Helical" evidence="1">
    <location>
        <begin position="184"/>
        <end position="203"/>
    </location>
</feature>
<reference evidence="2 3" key="1">
    <citation type="journal article" date="2007" name="Proc. Natl. Acad. Sci. U.S.A.">
        <title>Nucleomorph genome of Hemiselmis andersenii reveals complete intron loss and compaction as a driver of protein structure and function.</title>
        <authorList>
            <person name="Lane C.E."/>
            <person name="van den Heuvel K."/>
            <person name="Kozera C."/>
            <person name="Curtis B.A."/>
            <person name="Parsons B.J."/>
            <person name="Bowman S."/>
            <person name="Archibald J.M."/>
        </authorList>
    </citation>
    <scope>NUCLEOTIDE SEQUENCE [LARGE SCALE GENOMIC DNA]</scope>
    <source>
        <strain evidence="2 3">CCMP644</strain>
    </source>
</reference>
<feature type="transmembrane region" description="Helical" evidence="1">
    <location>
        <begin position="20"/>
        <end position="40"/>
    </location>
</feature>
<dbReference type="EMBL" id="CP000883">
    <property type="protein sequence ID" value="ABW98312.1"/>
    <property type="molecule type" value="Genomic_DNA"/>
</dbReference>
<organism evidence="2 3">
    <name type="scientific">Hemiselmis andersenii</name>
    <name type="common">Cryptophyte alga</name>
    <dbReference type="NCBI Taxonomy" id="464988"/>
    <lineage>
        <taxon>Eukaryota</taxon>
        <taxon>Cryptophyceae</taxon>
        <taxon>Cryptomonadales</taxon>
        <taxon>Hemiselmidaceae</taxon>
        <taxon>Hemiselmis</taxon>
    </lineage>
</organism>
<gene>
    <name evidence="2" type="ORF">HAN_3g511</name>
</gene>
<accession>A9BLC9</accession>
<proteinExistence type="predicted"/>
<dbReference type="Proteomes" id="UP000243127">
    <property type="component" value="Nucleomorph 3"/>
</dbReference>
<keyword evidence="1" id="KW-0472">Membrane</keyword>
<evidence type="ECO:0000256" key="1">
    <source>
        <dbReference type="SAM" id="Phobius"/>
    </source>
</evidence>
<keyword evidence="2" id="KW-0542">Nucleomorph</keyword>
<dbReference type="RefSeq" id="XP_001712637.1">
    <property type="nucleotide sequence ID" value="XM_001712585.1"/>
</dbReference>
<feature type="transmembrane region" description="Helical" evidence="1">
    <location>
        <begin position="144"/>
        <end position="164"/>
    </location>
</feature>
<dbReference type="AlphaFoldDB" id="A9BLC9"/>
<keyword evidence="1" id="KW-0812">Transmembrane</keyword>
<evidence type="ECO:0000313" key="2">
    <source>
        <dbReference type="EMBL" id="ABW98312.1"/>
    </source>
</evidence>